<dbReference type="AlphaFoldDB" id="A0A411YLJ2"/>
<accession>A0A411YLJ2</accession>
<dbReference type="KEGG" id="erz:ER308_15070"/>
<dbReference type="OrthoDB" id="4731912at2"/>
<organism evidence="2 3">
    <name type="scientific">Egibacter rhizosphaerae</name>
    <dbReference type="NCBI Taxonomy" id="1670831"/>
    <lineage>
        <taxon>Bacteria</taxon>
        <taxon>Bacillati</taxon>
        <taxon>Actinomycetota</taxon>
        <taxon>Nitriliruptoria</taxon>
        <taxon>Egibacterales</taxon>
        <taxon>Egibacteraceae</taxon>
        <taxon>Egibacter</taxon>
    </lineage>
</organism>
<dbReference type="Proteomes" id="UP000291469">
    <property type="component" value="Chromosome"/>
</dbReference>
<dbReference type="RefSeq" id="WP_131157050.1">
    <property type="nucleotide sequence ID" value="NZ_CP036402.1"/>
</dbReference>
<gene>
    <name evidence="2" type="ORF">ER308_15070</name>
</gene>
<proteinExistence type="predicted"/>
<reference evidence="2 3" key="1">
    <citation type="submission" date="2019-01" db="EMBL/GenBank/DDBJ databases">
        <title>Egibacter rhizosphaerae EGI 80759T.</title>
        <authorList>
            <person name="Chen D.-D."/>
            <person name="Tian Y."/>
            <person name="Jiao J.-Y."/>
            <person name="Zhang X.-T."/>
            <person name="Zhang Y.-G."/>
            <person name="Zhang Y."/>
            <person name="Xiao M."/>
            <person name="Shu W.-S."/>
            <person name="Li W.-J."/>
        </authorList>
    </citation>
    <scope>NUCLEOTIDE SEQUENCE [LARGE SCALE GENOMIC DNA]</scope>
    <source>
        <strain evidence="2 3">EGI 80759</strain>
    </source>
</reference>
<dbReference type="EMBL" id="CP036402">
    <property type="protein sequence ID" value="QBI22062.1"/>
    <property type="molecule type" value="Genomic_DNA"/>
</dbReference>
<keyword evidence="3" id="KW-1185">Reference proteome</keyword>
<evidence type="ECO:0000313" key="3">
    <source>
        <dbReference type="Proteomes" id="UP000291469"/>
    </source>
</evidence>
<evidence type="ECO:0000313" key="2">
    <source>
        <dbReference type="EMBL" id="QBI22062.1"/>
    </source>
</evidence>
<protein>
    <submittedName>
        <fullName evidence="2">DUF2384 domain-containing protein</fullName>
    </submittedName>
</protein>
<dbReference type="InterPro" id="IPR024467">
    <property type="entry name" value="Xre/MbcA/ParS-like_toxin-bd"/>
</dbReference>
<dbReference type="Pfam" id="PF09722">
    <property type="entry name" value="Xre_MbcA_ParS_C"/>
    <property type="match status" value="1"/>
</dbReference>
<name>A0A411YLJ2_9ACTN</name>
<sequence>MRARNRLLDGRRPLDALAEGDADAVREAADAFDAGSYV</sequence>
<evidence type="ECO:0000259" key="1">
    <source>
        <dbReference type="Pfam" id="PF09722"/>
    </source>
</evidence>
<feature type="domain" description="Antitoxin Xre/MbcA/ParS-like toxin-binding" evidence="1">
    <location>
        <begin position="1"/>
        <end position="35"/>
    </location>
</feature>